<dbReference type="RefSeq" id="WP_007240313.1">
    <property type="nucleotide sequence ID" value="NZ_BAFB01000199.1"/>
</dbReference>
<dbReference type="EMBL" id="BAFB01000199">
    <property type="protein sequence ID" value="GAB36129.1"/>
    <property type="molecule type" value="Genomic_DNA"/>
</dbReference>
<sequence length="95" mass="10156">MNAMAVDDHDATDVSDAAGLRREVFSDALIDHVLAETRSRGLELTGKDGFLNEMLKAVLERGMGAELTEHLGREAHARGEPPADVAVPSVALHNP</sequence>
<comment type="caution">
    <text evidence="2">The sequence shown here is derived from an EMBL/GenBank/DDBJ whole genome shotgun (WGS) entry which is preliminary data.</text>
</comment>
<dbReference type="AlphaFoldDB" id="H5TRM1"/>
<dbReference type="OrthoDB" id="9793302at2"/>
<keyword evidence="3" id="KW-1185">Reference proteome</keyword>
<organism evidence="2 3">
    <name type="scientific">Gordonia otitidis (strain DSM 44809 / CCUG 52243 / JCM 12355 / NBRC 100426 / IFM 10032)</name>
    <dbReference type="NCBI Taxonomy" id="1108044"/>
    <lineage>
        <taxon>Bacteria</taxon>
        <taxon>Bacillati</taxon>
        <taxon>Actinomycetota</taxon>
        <taxon>Actinomycetes</taxon>
        <taxon>Mycobacteriales</taxon>
        <taxon>Gordoniaceae</taxon>
        <taxon>Gordonia</taxon>
    </lineage>
</organism>
<proteinExistence type="predicted"/>
<dbReference type="Proteomes" id="UP000005038">
    <property type="component" value="Unassembled WGS sequence"/>
</dbReference>
<name>H5TRM1_GORO1</name>
<evidence type="ECO:0000313" key="3">
    <source>
        <dbReference type="Proteomes" id="UP000005038"/>
    </source>
</evidence>
<reference evidence="2" key="1">
    <citation type="submission" date="2012-02" db="EMBL/GenBank/DDBJ databases">
        <title>Whole genome shotgun sequence of Gordonia otitidis NBRC 100426.</title>
        <authorList>
            <person name="Yoshida I."/>
            <person name="Hosoyama A."/>
            <person name="Tsuchikane K."/>
            <person name="Katsumata H."/>
            <person name="Yamazaki S."/>
            <person name="Fujita N."/>
        </authorList>
    </citation>
    <scope>NUCLEOTIDE SEQUENCE [LARGE SCALE GENOMIC DNA]</scope>
    <source>
        <strain evidence="2">NBRC 100426</strain>
    </source>
</reference>
<gene>
    <name evidence="2" type="ORF">GOOTI_199_00070</name>
</gene>
<evidence type="ECO:0000256" key="1">
    <source>
        <dbReference type="SAM" id="MobiDB-lite"/>
    </source>
</evidence>
<evidence type="ECO:0008006" key="4">
    <source>
        <dbReference type="Google" id="ProtNLM"/>
    </source>
</evidence>
<feature type="region of interest" description="Disordered" evidence="1">
    <location>
        <begin position="75"/>
        <end position="95"/>
    </location>
</feature>
<accession>H5TRM1</accession>
<protein>
    <recommendedName>
        <fullName evidence="4">Transposase</fullName>
    </recommendedName>
</protein>
<evidence type="ECO:0000313" key="2">
    <source>
        <dbReference type="EMBL" id="GAB36129.1"/>
    </source>
</evidence>